<evidence type="ECO:0000313" key="3">
    <source>
        <dbReference type="EMBL" id="ADX67454.1"/>
    </source>
</evidence>
<feature type="compositionally biased region" description="Polar residues" evidence="1">
    <location>
        <begin position="38"/>
        <end position="50"/>
    </location>
</feature>
<name>F0P0H0_WEEVC</name>
<reference evidence="3 4" key="1">
    <citation type="journal article" date="2011" name="Stand. Genomic Sci.">
        <title>Complete genome sequence of Weeksella virosa type strain (9751).</title>
        <authorList>
            <person name="Lang E."/>
            <person name="Teshima H."/>
            <person name="Lucas S."/>
            <person name="Lapidus A."/>
            <person name="Hammon N."/>
            <person name="Deshpande S."/>
            <person name="Nolan M."/>
            <person name="Cheng J.F."/>
            <person name="Pitluck S."/>
            <person name="Liolios K."/>
            <person name="Pagani I."/>
            <person name="Mikhailova N."/>
            <person name="Ivanova N."/>
            <person name="Mavromatis K."/>
            <person name="Pati A."/>
            <person name="Tapia R."/>
            <person name="Han C."/>
            <person name="Goodwin L."/>
            <person name="Chen A."/>
            <person name="Palaniappan K."/>
            <person name="Land M."/>
            <person name="Hauser L."/>
            <person name="Chang Y.J."/>
            <person name="Jeffries C.D."/>
            <person name="Brambilla E.M."/>
            <person name="Kopitz M."/>
            <person name="Rohde M."/>
            <person name="Goker M."/>
            <person name="Tindall B.J."/>
            <person name="Detter J.C."/>
            <person name="Woyke T."/>
            <person name="Bristow J."/>
            <person name="Eisen J.A."/>
            <person name="Markowitz V."/>
            <person name="Hugenholtz P."/>
            <person name="Klenk H.P."/>
            <person name="Kyrpides N.C."/>
        </authorList>
    </citation>
    <scope>NUCLEOTIDE SEQUENCE [LARGE SCALE GENOMIC DNA]</scope>
    <source>
        <strain evidence="4">ATCC 43766 / DSM 16922 / JCM 21250 / NBRC 16016 / NCTC 11634 / CL345/78</strain>
    </source>
</reference>
<dbReference type="AlphaFoldDB" id="F0P0H0"/>
<dbReference type="RefSeq" id="WP_013597845.1">
    <property type="nucleotide sequence ID" value="NC_015144.1"/>
</dbReference>
<evidence type="ECO:0000256" key="2">
    <source>
        <dbReference type="SAM" id="SignalP"/>
    </source>
</evidence>
<reference evidence="4" key="2">
    <citation type="journal article" date="2011" name="Stand. Genomic Sci.">
        <title>Complete genome sequence of Weeksella virosa type strain (9751T).</title>
        <authorList>
            <person name="Lang E."/>
            <person name="Teshima H."/>
            <person name="Lucas S."/>
            <person name="Lapidus A."/>
            <person name="Hammon N."/>
            <person name="Deshpande S."/>
            <person name="Nolan M."/>
            <person name="Cheng J."/>
            <person name="Pitluck S."/>
            <person name="Liolios K."/>
            <person name="Pagani I."/>
            <person name="Mikhailova N."/>
            <person name="Ivanova N."/>
            <person name="Mavromatis K."/>
            <person name="Pati A."/>
            <person name="Tapia R."/>
            <person name="Han C."/>
            <person name="Goodwin L."/>
            <person name="Chen A."/>
            <person name="Palaniappan K."/>
            <person name="Land M."/>
            <person name="Hauser L."/>
            <person name="Chang Y."/>
            <person name="Jeffries C."/>
            <person name="Brambilla E."/>
            <person name="Kopitz M."/>
            <person name="Rohde M."/>
            <person name="Goker M."/>
            <person name="Tindall B."/>
            <person name="Detter J."/>
            <person name="Woyke T."/>
            <person name="Bristow J."/>
            <person name="Eisen J."/>
            <person name="Markowitz V."/>
            <person name="Hugenholtz P."/>
            <person name="Klenk H."/>
            <person name="Kyrpides N."/>
        </authorList>
    </citation>
    <scope>NUCLEOTIDE SEQUENCE [LARGE SCALE GENOMIC DNA]</scope>
    <source>
        <strain evidence="4">ATCC 43766 / DSM 16922 / JCM 21250 / NBRC 16016 / NCTC 11634 / CL345/78</strain>
    </source>
</reference>
<protein>
    <submittedName>
        <fullName evidence="3">Uncharacterized protein</fullName>
    </submittedName>
</protein>
<dbReference type="OrthoDB" id="1230881at2"/>
<dbReference type="HOGENOM" id="CLU_882631_0_0_10"/>
<sequence length="283" mass="31440">MYKKNIYLLILLFAISSLYAQVGINTDNPQQLFHVDGQKNNPTTGSPSADQQKDDVVITVDGRLGIGTIAPTEKLDVNGRARIRVTDSLKHSIASPLYVDENGLVGKAITYKIAASVPSTSVRVIHSENFNKGSREPLYAWNDKFPVPVNTLNIKADNFSYLIPEEGDYMLSSSIFTYATFAEEDSTSSKLLFIGYDLEIQKKGETKWTRVAGTRKTFHRIGNIINETISIPTAIVRLDAGSHVRLVVYRTRDKNGVLQGDPIENLYIGGLGQDQYKLNIKKL</sequence>
<evidence type="ECO:0000256" key="1">
    <source>
        <dbReference type="SAM" id="MobiDB-lite"/>
    </source>
</evidence>
<organism evidence="3 4">
    <name type="scientific">Weeksella virosa (strain ATCC 43766 / DSM 16922 / JCM 21250 / CCUG 30538 / CDC 9751 / IAM 14551 / NBRC 16016 / NCTC 11634 / CL345/78)</name>
    <dbReference type="NCBI Taxonomy" id="865938"/>
    <lineage>
        <taxon>Bacteria</taxon>
        <taxon>Pseudomonadati</taxon>
        <taxon>Bacteroidota</taxon>
        <taxon>Flavobacteriia</taxon>
        <taxon>Flavobacteriales</taxon>
        <taxon>Weeksellaceae</taxon>
        <taxon>Weeksella</taxon>
    </lineage>
</organism>
<dbReference type="Proteomes" id="UP000008641">
    <property type="component" value="Chromosome"/>
</dbReference>
<accession>F0P0H0</accession>
<dbReference type="KEGG" id="wvi:Weevi_0739"/>
<gene>
    <name evidence="3" type="ordered locus">Weevi_0739</name>
</gene>
<keyword evidence="4" id="KW-1185">Reference proteome</keyword>
<dbReference type="EMBL" id="CP002455">
    <property type="protein sequence ID" value="ADX67454.1"/>
    <property type="molecule type" value="Genomic_DNA"/>
</dbReference>
<feature type="chain" id="PRO_5003256391" evidence="2">
    <location>
        <begin position="21"/>
        <end position="283"/>
    </location>
</feature>
<keyword evidence="2" id="KW-0732">Signal</keyword>
<dbReference type="STRING" id="865938.Weevi_0739"/>
<feature type="signal peptide" evidence="2">
    <location>
        <begin position="1"/>
        <end position="20"/>
    </location>
</feature>
<dbReference type="eggNOG" id="ENOG50339CB">
    <property type="taxonomic scope" value="Bacteria"/>
</dbReference>
<evidence type="ECO:0000313" key="4">
    <source>
        <dbReference type="Proteomes" id="UP000008641"/>
    </source>
</evidence>
<proteinExistence type="predicted"/>
<feature type="region of interest" description="Disordered" evidence="1">
    <location>
        <begin position="33"/>
        <end position="52"/>
    </location>
</feature>